<keyword evidence="1" id="KW-0812">Transmembrane</keyword>
<gene>
    <name evidence="2" type="ORF">PG991_001284</name>
</gene>
<protein>
    <submittedName>
        <fullName evidence="2">Uncharacterized protein</fullName>
    </submittedName>
</protein>
<dbReference type="Proteomes" id="UP001396898">
    <property type="component" value="Unassembled WGS sequence"/>
</dbReference>
<proteinExistence type="predicted"/>
<reference evidence="2 3" key="1">
    <citation type="submission" date="2023-01" db="EMBL/GenBank/DDBJ databases">
        <title>Analysis of 21 Apiospora genomes using comparative genomics revels a genus with tremendous synthesis potential of carbohydrate active enzymes and secondary metabolites.</title>
        <authorList>
            <person name="Sorensen T."/>
        </authorList>
    </citation>
    <scope>NUCLEOTIDE SEQUENCE [LARGE SCALE GENOMIC DNA]</scope>
    <source>
        <strain evidence="2 3">CBS 20057</strain>
    </source>
</reference>
<name>A0ABR1SRL7_9PEZI</name>
<sequence>MNIVTPAEGKKERVQEMLSHLCAEVEKHEPGALMFCASWCAAAGAFYVVEMYVEGTYDQTIKRLKD</sequence>
<keyword evidence="1" id="KW-0472">Membrane</keyword>
<evidence type="ECO:0000256" key="1">
    <source>
        <dbReference type="SAM" id="Phobius"/>
    </source>
</evidence>
<evidence type="ECO:0000313" key="2">
    <source>
        <dbReference type="EMBL" id="KAK8036970.1"/>
    </source>
</evidence>
<keyword evidence="3" id="KW-1185">Reference proteome</keyword>
<dbReference type="EMBL" id="JAQQWI010000003">
    <property type="protein sequence ID" value="KAK8036970.1"/>
    <property type="molecule type" value="Genomic_DNA"/>
</dbReference>
<feature type="transmembrane region" description="Helical" evidence="1">
    <location>
        <begin position="32"/>
        <end position="53"/>
    </location>
</feature>
<evidence type="ECO:0000313" key="3">
    <source>
        <dbReference type="Proteomes" id="UP001396898"/>
    </source>
</evidence>
<comment type="caution">
    <text evidence="2">The sequence shown here is derived from an EMBL/GenBank/DDBJ whole genome shotgun (WGS) entry which is preliminary data.</text>
</comment>
<keyword evidence="1" id="KW-1133">Transmembrane helix</keyword>
<organism evidence="2 3">
    <name type="scientific">Apiospora marii</name>
    <dbReference type="NCBI Taxonomy" id="335849"/>
    <lineage>
        <taxon>Eukaryota</taxon>
        <taxon>Fungi</taxon>
        <taxon>Dikarya</taxon>
        <taxon>Ascomycota</taxon>
        <taxon>Pezizomycotina</taxon>
        <taxon>Sordariomycetes</taxon>
        <taxon>Xylariomycetidae</taxon>
        <taxon>Amphisphaeriales</taxon>
        <taxon>Apiosporaceae</taxon>
        <taxon>Apiospora</taxon>
    </lineage>
</organism>
<accession>A0ABR1SRL7</accession>